<dbReference type="InterPro" id="IPR036296">
    <property type="entry name" value="SKP1-like_dim_sf"/>
</dbReference>
<evidence type="ECO:0000256" key="3">
    <source>
        <dbReference type="ARBA" id="ARBA00045385"/>
    </source>
</evidence>
<keyword evidence="2" id="KW-0833">Ubl conjugation pathway</keyword>
<evidence type="ECO:0000256" key="1">
    <source>
        <dbReference type="ARBA" id="ARBA00009993"/>
    </source>
</evidence>
<dbReference type="OrthoDB" id="2342932at2759"/>
<protein>
    <recommendedName>
        <fullName evidence="8">E3 ubiquitin ligase complex SCF subunit</fullName>
    </recommendedName>
</protein>
<dbReference type="SMART" id="SM00512">
    <property type="entry name" value="Skp1"/>
    <property type="match status" value="1"/>
</dbReference>
<dbReference type="GO" id="GO:0006511">
    <property type="term" value="P:ubiquitin-dependent protein catabolic process"/>
    <property type="evidence" value="ECO:0007669"/>
    <property type="project" value="InterPro"/>
</dbReference>
<sequence length="143" mass="15710">MSAQESPVTLVSSDGVESVTTRKAAECSLVFKNLFADFGVTSEPLLISKVEGAVLRKVIEWYERHQGEPLHPDPAGKSSLAMRYTPYQMSDSDIPGLMNVGCKAAALAFKDMPSDEIRAMLGIDMNISREDEANLLREFAWAL</sequence>
<evidence type="ECO:0000259" key="5">
    <source>
        <dbReference type="Pfam" id="PF03931"/>
    </source>
</evidence>
<dbReference type="InterPro" id="IPR016072">
    <property type="entry name" value="Skp1_comp_dimer"/>
</dbReference>
<dbReference type="EMBL" id="MU005980">
    <property type="protein sequence ID" value="KAF2860542.1"/>
    <property type="molecule type" value="Genomic_DNA"/>
</dbReference>
<dbReference type="Pfam" id="PF03931">
    <property type="entry name" value="Skp1_POZ"/>
    <property type="match status" value="1"/>
</dbReference>
<dbReference type="Gene3D" id="3.30.710.10">
    <property type="entry name" value="Potassium Channel Kv1.1, Chain A"/>
    <property type="match status" value="2"/>
</dbReference>
<feature type="domain" description="SKP1 component dimerisation" evidence="4">
    <location>
        <begin position="95"/>
        <end position="142"/>
    </location>
</feature>
<evidence type="ECO:0008006" key="8">
    <source>
        <dbReference type="Google" id="ProtNLM"/>
    </source>
</evidence>
<dbReference type="Pfam" id="PF01466">
    <property type="entry name" value="Skp1"/>
    <property type="match status" value="1"/>
</dbReference>
<name>A0A6A7BZQ0_9PEZI</name>
<dbReference type="InterPro" id="IPR001232">
    <property type="entry name" value="SKP1-like"/>
</dbReference>
<gene>
    <name evidence="6" type="ORF">K470DRAFT_270597</name>
</gene>
<comment type="function">
    <text evidence="3">Essential component of the SCF (SKP1-CUL1-F-box protein) E3 ubiquitin ligase complexes, which mediate the ubiquitination and subsequent proteasomal degradation of target proteins. Controls sulfur metabolite repression, probably by mediating the inactivation or degradation of the metR transcription factor.</text>
</comment>
<dbReference type="InterPro" id="IPR011333">
    <property type="entry name" value="SKP1/BTB/POZ_sf"/>
</dbReference>
<dbReference type="SUPFAM" id="SSF81382">
    <property type="entry name" value="Skp1 dimerisation domain-like"/>
    <property type="match status" value="1"/>
</dbReference>
<accession>A0A6A7BZQ0</accession>
<keyword evidence="7" id="KW-1185">Reference proteome</keyword>
<proteinExistence type="inferred from homology"/>
<dbReference type="AlphaFoldDB" id="A0A6A7BZQ0"/>
<dbReference type="Proteomes" id="UP000799421">
    <property type="component" value="Unassembled WGS sequence"/>
</dbReference>
<organism evidence="6 7">
    <name type="scientific">Piedraia hortae CBS 480.64</name>
    <dbReference type="NCBI Taxonomy" id="1314780"/>
    <lineage>
        <taxon>Eukaryota</taxon>
        <taxon>Fungi</taxon>
        <taxon>Dikarya</taxon>
        <taxon>Ascomycota</taxon>
        <taxon>Pezizomycotina</taxon>
        <taxon>Dothideomycetes</taxon>
        <taxon>Dothideomycetidae</taxon>
        <taxon>Capnodiales</taxon>
        <taxon>Piedraiaceae</taxon>
        <taxon>Piedraia</taxon>
    </lineage>
</organism>
<dbReference type="InterPro" id="IPR016073">
    <property type="entry name" value="Skp1_comp_POZ"/>
</dbReference>
<dbReference type="PANTHER" id="PTHR11165">
    <property type="entry name" value="SKP1"/>
    <property type="match status" value="1"/>
</dbReference>
<comment type="similarity">
    <text evidence="1">Belongs to the SKP1 family.</text>
</comment>
<reference evidence="6" key="1">
    <citation type="journal article" date="2020" name="Stud. Mycol.">
        <title>101 Dothideomycetes genomes: a test case for predicting lifestyles and emergence of pathogens.</title>
        <authorList>
            <person name="Haridas S."/>
            <person name="Albert R."/>
            <person name="Binder M."/>
            <person name="Bloem J."/>
            <person name="Labutti K."/>
            <person name="Salamov A."/>
            <person name="Andreopoulos B."/>
            <person name="Baker S."/>
            <person name="Barry K."/>
            <person name="Bills G."/>
            <person name="Bluhm B."/>
            <person name="Cannon C."/>
            <person name="Castanera R."/>
            <person name="Culley D."/>
            <person name="Daum C."/>
            <person name="Ezra D."/>
            <person name="Gonzalez J."/>
            <person name="Henrissat B."/>
            <person name="Kuo A."/>
            <person name="Liang C."/>
            <person name="Lipzen A."/>
            <person name="Lutzoni F."/>
            <person name="Magnuson J."/>
            <person name="Mondo S."/>
            <person name="Nolan M."/>
            <person name="Ohm R."/>
            <person name="Pangilinan J."/>
            <person name="Park H.-J."/>
            <person name="Ramirez L."/>
            <person name="Alfaro M."/>
            <person name="Sun H."/>
            <person name="Tritt A."/>
            <person name="Yoshinaga Y."/>
            <person name="Zwiers L.-H."/>
            <person name="Turgeon B."/>
            <person name="Goodwin S."/>
            <person name="Spatafora J."/>
            <person name="Crous P."/>
            <person name="Grigoriev I."/>
        </authorList>
    </citation>
    <scope>NUCLEOTIDE SEQUENCE</scope>
    <source>
        <strain evidence="6">CBS 480.64</strain>
    </source>
</reference>
<evidence type="ECO:0000313" key="6">
    <source>
        <dbReference type="EMBL" id="KAF2860542.1"/>
    </source>
</evidence>
<evidence type="ECO:0000313" key="7">
    <source>
        <dbReference type="Proteomes" id="UP000799421"/>
    </source>
</evidence>
<evidence type="ECO:0000256" key="2">
    <source>
        <dbReference type="ARBA" id="ARBA00022786"/>
    </source>
</evidence>
<dbReference type="SUPFAM" id="SSF54695">
    <property type="entry name" value="POZ domain"/>
    <property type="match status" value="1"/>
</dbReference>
<feature type="domain" description="SKP1 component POZ" evidence="5">
    <location>
        <begin position="8"/>
        <end position="66"/>
    </location>
</feature>
<dbReference type="InterPro" id="IPR016897">
    <property type="entry name" value="SKP1"/>
</dbReference>
<evidence type="ECO:0000259" key="4">
    <source>
        <dbReference type="Pfam" id="PF01466"/>
    </source>
</evidence>